<dbReference type="EMBL" id="JAHSPG010000001">
    <property type="protein sequence ID" value="MBV4356111.1"/>
    <property type="molecule type" value="Genomic_DNA"/>
</dbReference>
<keyword evidence="4 5" id="KW-0949">S-adenosyl-L-methionine</keyword>
<dbReference type="Proteomes" id="UP000812270">
    <property type="component" value="Unassembled WGS sequence"/>
</dbReference>
<dbReference type="AlphaFoldDB" id="A0A9E2S5G4"/>
<dbReference type="EC" id="2.1.1.-" evidence="5"/>
<dbReference type="PANTHER" id="PTHR43648">
    <property type="entry name" value="ELECTRON TRANSFER FLAVOPROTEIN BETA SUBUNIT LYSINE METHYLTRANSFERASE"/>
    <property type="match status" value="1"/>
</dbReference>
<dbReference type="GO" id="GO:0005737">
    <property type="term" value="C:cytoplasm"/>
    <property type="evidence" value="ECO:0007669"/>
    <property type="project" value="UniProtKB-SubCell"/>
</dbReference>
<dbReference type="Pfam" id="PF06325">
    <property type="entry name" value="PrmA"/>
    <property type="match status" value="1"/>
</dbReference>
<dbReference type="GO" id="GO:0005840">
    <property type="term" value="C:ribosome"/>
    <property type="evidence" value="ECO:0007669"/>
    <property type="project" value="UniProtKB-KW"/>
</dbReference>
<dbReference type="HAMAP" id="MF_00735">
    <property type="entry name" value="Methyltr_PrmA"/>
    <property type="match status" value="1"/>
</dbReference>
<feature type="binding site" evidence="5">
    <location>
        <position position="145"/>
    </location>
    <ligand>
        <name>S-adenosyl-L-methionine</name>
        <dbReference type="ChEBI" id="CHEBI:59789"/>
    </ligand>
</feature>
<comment type="function">
    <text evidence="5">Methylates ribosomal protein L11.</text>
</comment>
<comment type="catalytic activity">
    <reaction evidence="5">
        <text>L-lysyl-[protein] + 3 S-adenosyl-L-methionine = N(6),N(6),N(6)-trimethyl-L-lysyl-[protein] + 3 S-adenosyl-L-homocysteine + 3 H(+)</text>
        <dbReference type="Rhea" id="RHEA:54192"/>
        <dbReference type="Rhea" id="RHEA-COMP:9752"/>
        <dbReference type="Rhea" id="RHEA-COMP:13826"/>
        <dbReference type="ChEBI" id="CHEBI:15378"/>
        <dbReference type="ChEBI" id="CHEBI:29969"/>
        <dbReference type="ChEBI" id="CHEBI:57856"/>
        <dbReference type="ChEBI" id="CHEBI:59789"/>
        <dbReference type="ChEBI" id="CHEBI:61961"/>
    </reaction>
</comment>
<comment type="similarity">
    <text evidence="5">Belongs to the methyltransferase superfamily. PrmA family.</text>
</comment>
<feature type="binding site" evidence="5">
    <location>
        <position position="167"/>
    </location>
    <ligand>
        <name>S-adenosyl-L-methionine</name>
        <dbReference type="ChEBI" id="CHEBI:59789"/>
    </ligand>
</feature>
<evidence type="ECO:0000313" key="6">
    <source>
        <dbReference type="EMBL" id="MBV4356111.1"/>
    </source>
</evidence>
<evidence type="ECO:0000256" key="2">
    <source>
        <dbReference type="ARBA" id="ARBA00022603"/>
    </source>
</evidence>
<dbReference type="PIRSF" id="PIRSF000401">
    <property type="entry name" value="RPL11_MTase"/>
    <property type="match status" value="1"/>
</dbReference>
<organism evidence="6 7">
    <name type="scientific">Pinibacter aurantiacus</name>
    <dbReference type="NCBI Taxonomy" id="2851599"/>
    <lineage>
        <taxon>Bacteria</taxon>
        <taxon>Pseudomonadati</taxon>
        <taxon>Bacteroidota</taxon>
        <taxon>Chitinophagia</taxon>
        <taxon>Chitinophagales</taxon>
        <taxon>Chitinophagaceae</taxon>
        <taxon>Pinibacter</taxon>
    </lineage>
</organism>
<evidence type="ECO:0000256" key="3">
    <source>
        <dbReference type="ARBA" id="ARBA00022679"/>
    </source>
</evidence>
<name>A0A9E2S5G4_9BACT</name>
<comment type="caution">
    <text evidence="6">The sequence shown here is derived from an EMBL/GenBank/DDBJ whole genome shotgun (WGS) entry which is preliminary data.</text>
</comment>
<sequence length="270" mass="30834">MAYLEFAFISPLEEEQKDILIAVLSGMGFTGFEEDRKKLKAFVPVEDFDEDAFTNYCTINDLHFVKSELEDKNWNEEWEKNFEPVVVGDYCAIRADFHAPVPNVKHEIIITPKMSFGTGHHATTYMMIQAMQELDFSGKSVFDFGTGTGVLAILAEKENAASVTAIDNDQWSIENADENLERNHCNKIHLYRADELNEGKQFDIILANINRNVILQFLSSMKQHLAKDGVLLLSGLLHTDREIILEEALKNNLKNVETIERNSWICLKMQ</sequence>
<feature type="binding site" evidence="5">
    <location>
        <position position="208"/>
    </location>
    <ligand>
        <name>S-adenosyl-L-methionine</name>
        <dbReference type="ChEBI" id="CHEBI:59789"/>
    </ligand>
</feature>
<evidence type="ECO:0000256" key="5">
    <source>
        <dbReference type="HAMAP-Rule" id="MF_00735"/>
    </source>
</evidence>
<feature type="binding site" evidence="5">
    <location>
        <position position="124"/>
    </location>
    <ligand>
        <name>S-adenosyl-L-methionine</name>
        <dbReference type="ChEBI" id="CHEBI:59789"/>
    </ligand>
</feature>
<accession>A0A9E2S5G4</accession>
<proteinExistence type="inferred from homology"/>
<evidence type="ECO:0000256" key="4">
    <source>
        <dbReference type="ARBA" id="ARBA00022691"/>
    </source>
</evidence>
<keyword evidence="7" id="KW-1185">Reference proteome</keyword>
<comment type="subcellular location">
    <subcellularLocation>
        <location evidence="5">Cytoplasm</location>
    </subcellularLocation>
</comment>
<dbReference type="RefSeq" id="WP_217789646.1">
    <property type="nucleotide sequence ID" value="NZ_JAHSPG010000001.1"/>
</dbReference>
<gene>
    <name evidence="5 6" type="primary">prmA</name>
    <name evidence="6" type="ORF">KTO63_03060</name>
</gene>
<dbReference type="GO" id="GO:0008276">
    <property type="term" value="F:protein methyltransferase activity"/>
    <property type="evidence" value="ECO:0007669"/>
    <property type="project" value="UniProtKB-UniRule"/>
</dbReference>
<keyword evidence="6" id="KW-0687">Ribonucleoprotein</keyword>
<evidence type="ECO:0000313" key="7">
    <source>
        <dbReference type="Proteomes" id="UP000812270"/>
    </source>
</evidence>
<protein>
    <recommendedName>
        <fullName evidence="5">Ribosomal protein L11 methyltransferase</fullName>
        <shortName evidence="5">L11 Mtase</shortName>
        <ecNumber evidence="5">2.1.1.-</ecNumber>
    </recommendedName>
</protein>
<keyword evidence="6" id="KW-0689">Ribosomal protein</keyword>
<evidence type="ECO:0000256" key="1">
    <source>
        <dbReference type="ARBA" id="ARBA00022490"/>
    </source>
</evidence>
<dbReference type="PANTHER" id="PTHR43648:SF1">
    <property type="entry name" value="ELECTRON TRANSFER FLAVOPROTEIN BETA SUBUNIT LYSINE METHYLTRANSFERASE"/>
    <property type="match status" value="1"/>
</dbReference>
<dbReference type="InterPro" id="IPR050078">
    <property type="entry name" value="Ribosomal_L11_MeTrfase_PrmA"/>
</dbReference>
<dbReference type="CDD" id="cd02440">
    <property type="entry name" value="AdoMet_MTases"/>
    <property type="match status" value="1"/>
</dbReference>
<reference evidence="6" key="1">
    <citation type="submission" date="2021-06" db="EMBL/GenBank/DDBJ databases">
        <authorList>
            <person name="Huq M.A."/>
        </authorList>
    </citation>
    <scope>NUCLEOTIDE SEQUENCE</scope>
    <source>
        <strain evidence="6">MAH-26</strain>
    </source>
</reference>
<keyword evidence="2 5" id="KW-0489">Methyltransferase</keyword>
<dbReference type="GO" id="GO:0032259">
    <property type="term" value="P:methylation"/>
    <property type="evidence" value="ECO:0007669"/>
    <property type="project" value="UniProtKB-KW"/>
</dbReference>
<keyword evidence="3 5" id="KW-0808">Transferase</keyword>
<dbReference type="InterPro" id="IPR004498">
    <property type="entry name" value="Ribosomal_PrmA_MeTrfase"/>
</dbReference>
<keyword evidence="1 5" id="KW-0963">Cytoplasm</keyword>
<dbReference type="NCBIfam" id="NF001785">
    <property type="entry name" value="PRK00517.2-2"/>
    <property type="match status" value="1"/>
</dbReference>